<reference evidence="19" key="1">
    <citation type="submission" date="2013-11" db="EMBL/GenBank/DDBJ databases">
        <title>Genome sequencing of Bartonella spp. isolated from human blood.</title>
        <authorList>
            <person name="Raoult D."/>
        </authorList>
    </citation>
    <scope>NUCLEOTIDE SEQUENCE</scope>
    <source>
        <strain evidence="19">BM1374165</strain>
    </source>
</reference>
<comment type="similarity">
    <text evidence="4 15">Belongs to the aspartokinase family.</text>
</comment>
<evidence type="ECO:0000256" key="13">
    <source>
        <dbReference type="ARBA" id="ARBA00047872"/>
    </source>
</evidence>
<dbReference type="NCBIfam" id="TIGR00656">
    <property type="entry name" value="asp_kin_monofn"/>
    <property type="match status" value="1"/>
</dbReference>
<keyword evidence="12" id="KW-0457">Lysine biosynthesis</keyword>
<dbReference type="UniPathway" id="UPA00034">
    <property type="reaction ID" value="UER00015"/>
</dbReference>
<dbReference type="EC" id="2.7.2.4" evidence="5 15"/>
<keyword evidence="11 14" id="KW-0067">ATP-binding</keyword>
<dbReference type="RefSeq" id="WP_038487112.1">
    <property type="nucleotide sequence ID" value="NZ_CACVBK010000002.1"/>
</dbReference>
<dbReference type="GO" id="GO:0005829">
    <property type="term" value="C:cytosol"/>
    <property type="evidence" value="ECO:0007669"/>
    <property type="project" value="TreeGrafter"/>
</dbReference>
<evidence type="ECO:0000313" key="18">
    <source>
        <dbReference type="EMBL" id="CDO46403.1"/>
    </source>
</evidence>
<evidence type="ECO:0000256" key="14">
    <source>
        <dbReference type="PIRSR" id="PIRSR000726-1"/>
    </source>
</evidence>
<dbReference type="InterPro" id="IPR002912">
    <property type="entry name" value="ACT_dom"/>
</dbReference>
<dbReference type="Gene3D" id="3.40.1160.10">
    <property type="entry name" value="Acetylglutamate kinase-like"/>
    <property type="match status" value="1"/>
</dbReference>
<evidence type="ECO:0000256" key="9">
    <source>
        <dbReference type="ARBA" id="ARBA00022741"/>
    </source>
</evidence>
<organism evidence="18 19">
    <name type="scientific">Bartonella henselae</name>
    <name type="common">Rochalimaea henselae</name>
    <dbReference type="NCBI Taxonomy" id="38323"/>
    <lineage>
        <taxon>Bacteria</taxon>
        <taxon>Pseudomonadati</taxon>
        <taxon>Pseudomonadota</taxon>
        <taxon>Alphaproteobacteria</taxon>
        <taxon>Hyphomicrobiales</taxon>
        <taxon>Bartonellaceae</taxon>
        <taxon>Bartonella</taxon>
    </lineage>
</organism>
<dbReference type="InterPro" id="IPR036393">
    <property type="entry name" value="AceGlu_kinase-like_sf"/>
</dbReference>
<dbReference type="EMBL" id="HG969191">
    <property type="protein sequence ID" value="CDO46403.1"/>
    <property type="molecule type" value="Genomic_DNA"/>
</dbReference>
<evidence type="ECO:0000256" key="15">
    <source>
        <dbReference type="RuleBase" id="RU003448"/>
    </source>
</evidence>
<accession>X5M6A1</accession>
<dbReference type="CDD" id="cd04923">
    <property type="entry name" value="ACT_AK-LysC-DapG-like_2"/>
    <property type="match status" value="1"/>
</dbReference>
<dbReference type="Gene3D" id="3.30.2130.10">
    <property type="entry name" value="VC0802-like"/>
    <property type="match status" value="1"/>
</dbReference>
<keyword evidence="10 15" id="KW-0418">Kinase</keyword>
<dbReference type="PIRSF" id="PIRSF000726">
    <property type="entry name" value="Asp_kin"/>
    <property type="match status" value="1"/>
</dbReference>
<feature type="binding site" evidence="14">
    <location>
        <begin position="210"/>
        <end position="211"/>
    </location>
    <ligand>
        <name>ATP</name>
        <dbReference type="ChEBI" id="CHEBI:30616"/>
    </ligand>
</feature>
<keyword evidence="9 14" id="KW-0547">Nucleotide-binding</keyword>
<sequence>MARIVMKFGGTSVANIERIYNVAQHVKKEVDAGNEVAVVVSAMAGKTNELVQWTCDASPIHKDAYEYDVVVASGEQVTAGLLALTLQEMGVNARSWLGWQIPIHTDSAHGSARITDIDGSFLIQRFQEGQVAVIAGFQGLAPDNRISTLGRGGSDTSAVAMAAAIQADRCDIYTDVDGVYTTDPRVEPKARRLPKVAFEEMLEMASLGAKVLQVRSVELAMVHNVRTFVRSSFEDPNALGMGDPMNSSGTLICDEDEIVEQQNVTGIAFAKDEAQISLRRLADRPGISAAIFGPLAEARINVDMIVQNISEDGSKTDMTFTVPSADVDKAVALLEKNRKEIGFDVIQSESGLAKISVIGVGMRSHAGVAATAFRALAEKGINIQAITTSEIKISILIDSVYTELAVRTLHAVYGLDKG</sequence>
<evidence type="ECO:0000256" key="5">
    <source>
        <dbReference type="ARBA" id="ARBA00013059"/>
    </source>
</evidence>
<comment type="catalytic activity">
    <reaction evidence="13 15">
        <text>L-aspartate + ATP = 4-phospho-L-aspartate + ADP</text>
        <dbReference type="Rhea" id="RHEA:23776"/>
        <dbReference type="ChEBI" id="CHEBI:29991"/>
        <dbReference type="ChEBI" id="CHEBI:30616"/>
        <dbReference type="ChEBI" id="CHEBI:57535"/>
        <dbReference type="ChEBI" id="CHEBI:456216"/>
        <dbReference type="EC" id="2.7.2.4"/>
    </reaction>
</comment>
<dbReference type="GO" id="GO:0009088">
    <property type="term" value="P:threonine biosynthetic process"/>
    <property type="evidence" value="ECO:0007669"/>
    <property type="project" value="UniProtKB-UniPathway"/>
</dbReference>
<dbReference type="PROSITE" id="PS00324">
    <property type="entry name" value="ASPARTOKINASE"/>
    <property type="match status" value="1"/>
</dbReference>
<evidence type="ECO:0000256" key="2">
    <source>
        <dbReference type="ARBA" id="ARBA00004986"/>
    </source>
</evidence>
<dbReference type="NCBIfam" id="NF005154">
    <property type="entry name" value="PRK06635.1-2"/>
    <property type="match status" value="1"/>
</dbReference>
<dbReference type="PANTHER" id="PTHR21499">
    <property type="entry name" value="ASPARTATE KINASE"/>
    <property type="match status" value="1"/>
</dbReference>
<feature type="domain" description="ACT" evidence="17">
    <location>
        <begin position="357"/>
        <end position="418"/>
    </location>
</feature>
<evidence type="ECO:0000256" key="1">
    <source>
        <dbReference type="ARBA" id="ARBA00004766"/>
    </source>
</evidence>
<evidence type="ECO:0000259" key="17">
    <source>
        <dbReference type="PROSITE" id="PS51671"/>
    </source>
</evidence>
<feature type="binding site" evidence="14">
    <location>
        <position position="185"/>
    </location>
    <ligand>
        <name>ATP</name>
        <dbReference type="ChEBI" id="CHEBI:30616"/>
    </ligand>
</feature>
<feature type="binding site" evidence="14">
    <location>
        <begin position="7"/>
        <end position="10"/>
    </location>
    <ligand>
        <name>ATP</name>
        <dbReference type="ChEBI" id="CHEBI:30616"/>
    </ligand>
</feature>
<comment type="pathway">
    <text evidence="1 16">Amino-acid biosynthesis; L-lysine biosynthesis via DAP pathway; (S)-tetrahydrodipicolinate from L-aspartate: step 1/4.</text>
</comment>
<evidence type="ECO:0000256" key="10">
    <source>
        <dbReference type="ARBA" id="ARBA00022777"/>
    </source>
</evidence>
<dbReference type="GO" id="GO:0005524">
    <property type="term" value="F:ATP binding"/>
    <property type="evidence" value="ECO:0007669"/>
    <property type="project" value="UniProtKB-KW"/>
</dbReference>
<feature type="binding site" evidence="14">
    <location>
        <position position="75"/>
    </location>
    <ligand>
        <name>substrate</name>
    </ligand>
</feature>
<dbReference type="KEGG" id="bhs:BM1374165_00382"/>
<dbReference type="InterPro" id="IPR001048">
    <property type="entry name" value="Asp/Glu/Uridylate_kinase"/>
</dbReference>
<evidence type="ECO:0000256" key="6">
    <source>
        <dbReference type="ARBA" id="ARBA00016273"/>
    </source>
</evidence>
<feature type="binding site" evidence="14">
    <location>
        <position position="47"/>
    </location>
    <ligand>
        <name>substrate</name>
    </ligand>
</feature>
<dbReference type="PATRIC" id="fig|38323.4.peg.411"/>
<dbReference type="NCBIfam" id="NF005155">
    <property type="entry name" value="PRK06635.1-4"/>
    <property type="match status" value="1"/>
</dbReference>
<name>X5M6A1_BARHN</name>
<dbReference type="InterPro" id="IPR018042">
    <property type="entry name" value="Aspartate_kinase_CS"/>
</dbReference>
<dbReference type="CDD" id="cd04261">
    <property type="entry name" value="AAK_AKii-LysC-BS"/>
    <property type="match status" value="1"/>
</dbReference>
<dbReference type="UniPathway" id="UPA00051">
    <property type="reaction ID" value="UER00462"/>
</dbReference>
<dbReference type="InterPro" id="IPR045865">
    <property type="entry name" value="ACT-like_dom_sf"/>
</dbReference>
<evidence type="ECO:0000313" key="19">
    <source>
        <dbReference type="Proteomes" id="UP000019801"/>
    </source>
</evidence>
<dbReference type="GO" id="GO:0009089">
    <property type="term" value="P:lysine biosynthetic process via diaminopimelate"/>
    <property type="evidence" value="ECO:0007669"/>
    <property type="project" value="UniProtKB-UniPathway"/>
</dbReference>
<dbReference type="GO" id="GO:0009090">
    <property type="term" value="P:homoserine biosynthetic process"/>
    <property type="evidence" value="ECO:0007669"/>
    <property type="project" value="TreeGrafter"/>
</dbReference>
<dbReference type="FunFam" id="3.30.2130.10:FF:000002">
    <property type="entry name" value="Aspartokinase"/>
    <property type="match status" value="1"/>
</dbReference>
<dbReference type="Pfam" id="PF00696">
    <property type="entry name" value="AA_kinase"/>
    <property type="match status" value="1"/>
</dbReference>
<comment type="pathway">
    <text evidence="2 16">Amino-acid biosynthesis; L-methionine biosynthesis via de novo pathway; L-homoserine from L-aspartate: step 1/3.</text>
</comment>
<evidence type="ECO:0000256" key="8">
    <source>
        <dbReference type="ARBA" id="ARBA00022679"/>
    </source>
</evidence>
<evidence type="ECO:0000256" key="7">
    <source>
        <dbReference type="ARBA" id="ARBA00022605"/>
    </source>
</evidence>
<keyword evidence="8 15" id="KW-0808">Transferase</keyword>
<dbReference type="UniPathway" id="UPA00050">
    <property type="reaction ID" value="UER00461"/>
</dbReference>
<dbReference type="NCBIfam" id="TIGR00657">
    <property type="entry name" value="asp_kinases"/>
    <property type="match status" value="1"/>
</dbReference>
<evidence type="ECO:0000256" key="3">
    <source>
        <dbReference type="ARBA" id="ARBA00005139"/>
    </source>
</evidence>
<dbReference type="PANTHER" id="PTHR21499:SF3">
    <property type="entry name" value="ASPARTOKINASE"/>
    <property type="match status" value="1"/>
</dbReference>
<dbReference type="InterPro" id="IPR001341">
    <property type="entry name" value="Asp_kinase"/>
</dbReference>
<comment type="pathway">
    <text evidence="3 16">Amino-acid biosynthesis; L-threonine biosynthesis; L-threonine from L-aspartate: step 1/5.</text>
</comment>
<dbReference type="InterPro" id="IPR005260">
    <property type="entry name" value="Asp_kin_monofn"/>
</dbReference>
<protein>
    <recommendedName>
        <fullName evidence="6 15">Aspartokinase</fullName>
        <ecNumber evidence="5 15">2.7.2.4</ecNumber>
    </recommendedName>
</protein>
<dbReference type="AlphaFoldDB" id="X5M6A1"/>
<proteinExistence type="inferred from homology"/>
<dbReference type="Proteomes" id="UP000019801">
    <property type="component" value="Chromosome I"/>
</dbReference>
<dbReference type="InterPro" id="IPR054352">
    <property type="entry name" value="ACT_Aspartokinase"/>
</dbReference>
<gene>
    <name evidence="18" type="primary">lysC</name>
    <name evidence="18" type="ORF">BM1374165_00382</name>
</gene>
<dbReference type="FunFam" id="3.40.1160.10:FF:000002">
    <property type="entry name" value="Aspartokinase"/>
    <property type="match status" value="1"/>
</dbReference>
<feature type="binding site" evidence="14">
    <location>
        <begin position="174"/>
        <end position="175"/>
    </location>
    <ligand>
        <name>ATP</name>
        <dbReference type="ChEBI" id="CHEBI:30616"/>
    </ligand>
</feature>
<dbReference type="CDD" id="cd04913">
    <property type="entry name" value="ACT_AKii-LysC-BS-like_1"/>
    <property type="match status" value="1"/>
</dbReference>
<dbReference type="GO" id="GO:0004072">
    <property type="term" value="F:aspartate kinase activity"/>
    <property type="evidence" value="ECO:0007669"/>
    <property type="project" value="UniProtKB-EC"/>
</dbReference>
<feature type="domain" description="ACT" evidence="17">
    <location>
        <begin position="276"/>
        <end position="351"/>
    </location>
</feature>
<keyword evidence="7 16" id="KW-0028">Amino-acid biosynthesis</keyword>
<dbReference type="Pfam" id="PF22468">
    <property type="entry name" value="ACT_9"/>
    <property type="match status" value="2"/>
</dbReference>
<dbReference type="PROSITE" id="PS51671">
    <property type="entry name" value="ACT"/>
    <property type="match status" value="2"/>
</dbReference>
<feature type="binding site" evidence="14">
    <location>
        <position position="180"/>
    </location>
    <ligand>
        <name>ATP</name>
        <dbReference type="ChEBI" id="CHEBI:30616"/>
    </ligand>
</feature>
<evidence type="ECO:0000256" key="11">
    <source>
        <dbReference type="ARBA" id="ARBA00022840"/>
    </source>
</evidence>
<evidence type="ECO:0000256" key="16">
    <source>
        <dbReference type="RuleBase" id="RU004249"/>
    </source>
</evidence>
<dbReference type="SUPFAM" id="SSF53633">
    <property type="entry name" value="Carbamate kinase-like"/>
    <property type="match status" value="1"/>
</dbReference>
<evidence type="ECO:0000256" key="4">
    <source>
        <dbReference type="ARBA" id="ARBA00010122"/>
    </source>
</evidence>
<dbReference type="SUPFAM" id="SSF55021">
    <property type="entry name" value="ACT-like"/>
    <property type="match status" value="2"/>
</dbReference>
<dbReference type="STRING" id="38323.BM1374165_00382"/>
<evidence type="ECO:0000256" key="12">
    <source>
        <dbReference type="ARBA" id="ARBA00023154"/>
    </source>
</evidence>
<dbReference type="InterPro" id="IPR041740">
    <property type="entry name" value="AKii-LysC-BS"/>
</dbReference>